<evidence type="ECO:0000313" key="3">
    <source>
        <dbReference type="Proteomes" id="UP000245926"/>
    </source>
</evidence>
<dbReference type="AlphaFoldDB" id="A0A2U8W587"/>
<organism evidence="2 3">
    <name type="scientific">Methylobacterium durans</name>
    <dbReference type="NCBI Taxonomy" id="2202825"/>
    <lineage>
        <taxon>Bacteria</taxon>
        <taxon>Pseudomonadati</taxon>
        <taxon>Pseudomonadota</taxon>
        <taxon>Alphaproteobacteria</taxon>
        <taxon>Hyphomicrobiales</taxon>
        <taxon>Methylobacteriaceae</taxon>
        <taxon>Methylobacterium</taxon>
    </lineage>
</organism>
<dbReference type="Proteomes" id="UP000245926">
    <property type="component" value="Chromosome"/>
</dbReference>
<proteinExistence type="predicted"/>
<reference evidence="3" key="1">
    <citation type="submission" date="2018-05" db="EMBL/GenBank/DDBJ databases">
        <title>Complete Genome Sequence of Methylobacterium sp. 17SD2-17.</title>
        <authorList>
            <person name="Srinivasan S."/>
        </authorList>
    </citation>
    <scope>NUCLEOTIDE SEQUENCE [LARGE SCALE GENOMIC DNA]</scope>
    <source>
        <strain evidence="3">17SD2-17</strain>
    </source>
</reference>
<protein>
    <submittedName>
        <fullName evidence="2">Uncharacterized protein</fullName>
    </submittedName>
</protein>
<keyword evidence="3" id="KW-1185">Reference proteome</keyword>
<sequence>MCITELEGTMLGKLKSLTGIGASGTRAQHEQSAEPFQPDAFEFPPMKPLSPPAAENDDLMRPVYEAVEQDLRSAGLLR</sequence>
<gene>
    <name evidence="2" type="ORF">DK389_13055</name>
</gene>
<evidence type="ECO:0000256" key="1">
    <source>
        <dbReference type="SAM" id="MobiDB-lite"/>
    </source>
</evidence>
<name>A0A2U8W587_9HYPH</name>
<dbReference type="OrthoDB" id="8003259at2"/>
<dbReference type="EMBL" id="CP029550">
    <property type="protein sequence ID" value="AWN41273.1"/>
    <property type="molecule type" value="Genomic_DNA"/>
</dbReference>
<dbReference type="KEGG" id="mets:DK389_13055"/>
<feature type="region of interest" description="Disordered" evidence="1">
    <location>
        <begin position="22"/>
        <end position="56"/>
    </location>
</feature>
<evidence type="ECO:0000313" key="2">
    <source>
        <dbReference type="EMBL" id="AWN41273.1"/>
    </source>
</evidence>
<accession>A0A2U8W587</accession>